<sequence>MKRVFISFRHEDKAQVNGLRLLAANDKFDIEFYDESVRTAIDSEDAKYIKTKIKERIARTSVTVCMVSALTYTSPWVDWELEESFSKGNKLIFMGLSGGPTTLTLPALARQINAPWYLWDHQHLANLINAK</sequence>
<name>A0A0E4BSD5_9BRAD</name>
<dbReference type="Pfam" id="PF08937">
    <property type="entry name" value="ThsB_TIR"/>
    <property type="match status" value="1"/>
</dbReference>
<dbReference type="InterPro" id="IPR015032">
    <property type="entry name" value="ThsB__TIR-like_domain"/>
</dbReference>
<dbReference type="InterPro" id="IPR035897">
    <property type="entry name" value="Toll_tir_struct_dom_sf"/>
</dbReference>
<dbReference type="Gene3D" id="3.40.50.11200">
    <property type="match status" value="1"/>
</dbReference>
<dbReference type="AlphaFoldDB" id="A0A0E4BSD5"/>
<dbReference type="SUPFAM" id="SSF52200">
    <property type="entry name" value="Toll/Interleukin receptor TIR domain"/>
    <property type="match status" value="1"/>
</dbReference>
<feature type="domain" description="Thoeris protein ThsB TIR-like" evidence="1">
    <location>
        <begin position="5"/>
        <end position="95"/>
    </location>
</feature>
<reference evidence="2 3" key="1">
    <citation type="submission" date="2014-11" db="EMBL/GenBank/DDBJ databases">
        <title>Symbiosis island explosion on the genome of extra-slow-growing strains of soybean bradyrhizobia with massive insertion sequences.</title>
        <authorList>
            <person name="Iida T."/>
            <person name="Minamisawa K."/>
        </authorList>
    </citation>
    <scope>NUCLEOTIDE SEQUENCE [LARGE SCALE GENOMIC DNA]</scope>
    <source>
        <strain evidence="2 3">NK6</strain>
    </source>
</reference>
<evidence type="ECO:0000313" key="2">
    <source>
        <dbReference type="EMBL" id="BAR58794.1"/>
    </source>
</evidence>
<gene>
    <name evidence="2" type="ORF">NK6_5636</name>
</gene>
<evidence type="ECO:0000259" key="1">
    <source>
        <dbReference type="Pfam" id="PF08937"/>
    </source>
</evidence>
<dbReference type="Proteomes" id="UP000063308">
    <property type="component" value="Chromosome"/>
</dbReference>
<accession>A0A0E4BSD5</accession>
<evidence type="ECO:0000313" key="3">
    <source>
        <dbReference type="Proteomes" id="UP000063308"/>
    </source>
</evidence>
<proteinExistence type="predicted"/>
<protein>
    <recommendedName>
        <fullName evidence="1">Thoeris protein ThsB TIR-like domain-containing protein</fullName>
    </recommendedName>
</protein>
<organism evidence="2 3">
    <name type="scientific">Bradyrhizobium diazoefficiens</name>
    <dbReference type="NCBI Taxonomy" id="1355477"/>
    <lineage>
        <taxon>Bacteria</taxon>
        <taxon>Pseudomonadati</taxon>
        <taxon>Pseudomonadota</taxon>
        <taxon>Alphaproteobacteria</taxon>
        <taxon>Hyphomicrobiales</taxon>
        <taxon>Nitrobacteraceae</taxon>
        <taxon>Bradyrhizobium</taxon>
    </lineage>
</organism>
<dbReference type="EMBL" id="AP014685">
    <property type="protein sequence ID" value="BAR58794.1"/>
    <property type="molecule type" value="Genomic_DNA"/>
</dbReference>